<organism evidence="2 3">
    <name type="scientific">Schizopora paradoxa</name>
    <dbReference type="NCBI Taxonomy" id="27342"/>
    <lineage>
        <taxon>Eukaryota</taxon>
        <taxon>Fungi</taxon>
        <taxon>Dikarya</taxon>
        <taxon>Basidiomycota</taxon>
        <taxon>Agaricomycotina</taxon>
        <taxon>Agaricomycetes</taxon>
        <taxon>Hymenochaetales</taxon>
        <taxon>Schizoporaceae</taxon>
        <taxon>Schizopora</taxon>
    </lineage>
</organism>
<accession>A0A0H2RKI1</accession>
<evidence type="ECO:0000256" key="1">
    <source>
        <dbReference type="SAM" id="MobiDB-lite"/>
    </source>
</evidence>
<dbReference type="AlphaFoldDB" id="A0A0H2RKI1"/>
<feature type="compositionally biased region" description="Basic and acidic residues" evidence="1">
    <location>
        <begin position="227"/>
        <end position="238"/>
    </location>
</feature>
<feature type="region of interest" description="Disordered" evidence="1">
    <location>
        <begin position="227"/>
        <end position="250"/>
    </location>
</feature>
<gene>
    <name evidence="2" type="ORF">SCHPADRAFT_947020</name>
</gene>
<keyword evidence="3" id="KW-1185">Reference proteome</keyword>
<feature type="region of interest" description="Disordered" evidence="1">
    <location>
        <begin position="1"/>
        <end position="27"/>
    </location>
</feature>
<proteinExistence type="predicted"/>
<evidence type="ECO:0000313" key="3">
    <source>
        <dbReference type="Proteomes" id="UP000053477"/>
    </source>
</evidence>
<evidence type="ECO:0000313" key="2">
    <source>
        <dbReference type="EMBL" id="KLO05316.1"/>
    </source>
</evidence>
<dbReference type="InParanoid" id="A0A0H2RKI1"/>
<dbReference type="EMBL" id="KQ086327">
    <property type="protein sequence ID" value="KLO05316.1"/>
    <property type="molecule type" value="Genomic_DNA"/>
</dbReference>
<sequence>MPYSCARDGSKKGAGRRQRKLDSEGKRLNTAHSTSEGVLAFAAVRASTERTGTVRKLWLARTHKRCIAFGWRTTQGEYLPFETAVSASPGQKTRRATTTGLTALFCLTDRGVPLGRGLRDGKACAAGRHTHTVLVCLPQQTYFHAFRTLPELVAAARADEPVHVSRPPSKRAPPPRAPYLVSLSSEHLAGPEVLGVCVRSIEGELAVTSNAVRSFREGQHRIGEGRCEEEAKRGREPQVRNWHASSTDPTSLTVAHKECTTGVSQTEEALPENTPPTYMGWIIVEARPKTPANAVHCFLAGVLTWEPKTNRLYSIARYWVRSLDGLSGKCWGEFLYDHLAIEDSGVLDSRMRDMEAILAAFANVDTAIGRLMAAILSVDASATSASASIAKRLAVHVTSSIAIAEQIVVLRRHSLLSLARARELGSLAHQ</sequence>
<protein>
    <submittedName>
        <fullName evidence="2">Uncharacterized protein</fullName>
    </submittedName>
</protein>
<name>A0A0H2RKI1_9AGAM</name>
<reference evidence="2 3" key="1">
    <citation type="submission" date="2015-04" db="EMBL/GenBank/DDBJ databases">
        <title>Complete genome sequence of Schizopora paradoxa KUC8140, a cosmopolitan wood degrader in East Asia.</title>
        <authorList>
            <consortium name="DOE Joint Genome Institute"/>
            <person name="Min B."/>
            <person name="Park H."/>
            <person name="Jang Y."/>
            <person name="Kim J.-J."/>
            <person name="Kim K.H."/>
            <person name="Pangilinan J."/>
            <person name="Lipzen A."/>
            <person name="Riley R."/>
            <person name="Grigoriev I.V."/>
            <person name="Spatafora J.W."/>
            <person name="Choi I.-G."/>
        </authorList>
    </citation>
    <scope>NUCLEOTIDE SEQUENCE [LARGE SCALE GENOMIC DNA]</scope>
    <source>
        <strain evidence="2 3">KUC8140</strain>
    </source>
</reference>
<dbReference type="Proteomes" id="UP000053477">
    <property type="component" value="Unassembled WGS sequence"/>
</dbReference>